<reference evidence="2" key="1">
    <citation type="submission" date="2018-02" db="EMBL/GenBank/DDBJ databases">
        <title>Rhizophora mucronata_Transcriptome.</title>
        <authorList>
            <person name="Meera S.P."/>
            <person name="Sreeshan A."/>
            <person name="Augustine A."/>
        </authorList>
    </citation>
    <scope>NUCLEOTIDE SEQUENCE</scope>
    <source>
        <tissue evidence="2">Leaf</tissue>
    </source>
</reference>
<evidence type="ECO:0000256" key="1">
    <source>
        <dbReference type="SAM" id="SignalP"/>
    </source>
</evidence>
<dbReference type="AlphaFoldDB" id="A0A2P2JSE9"/>
<feature type="chain" id="PRO_5015118977" evidence="1">
    <location>
        <begin position="19"/>
        <end position="52"/>
    </location>
</feature>
<accession>A0A2P2JSE9</accession>
<evidence type="ECO:0000313" key="2">
    <source>
        <dbReference type="EMBL" id="MBW96401.1"/>
    </source>
</evidence>
<name>A0A2P2JSE9_RHIMU</name>
<proteinExistence type="predicted"/>
<dbReference type="EMBL" id="GGEC01015918">
    <property type="protein sequence ID" value="MBW96401.1"/>
    <property type="molecule type" value="Transcribed_RNA"/>
</dbReference>
<keyword evidence="1" id="KW-0732">Signal</keyword>
<sequence length="52" mass="5780">MLSFLSDILTVHLIVVVGRIDDQITSLPSSTGVTVVSYSKLLSQDEHWCFVE</sequence>
<organism evidence="2">
    <name type="scientific">Rhizophora mucronata</name>
    <name type="common">Asiatic mangrove</name>
    <dbReference type="NCBI Taxonomy" id="61149"/>
    <lineage>
        <taxon>Eukaryota</taxon>
        <taxon>Viridiplantae</taxon>
        <taxon>Streptophyta</taxon>
        <taxon>Embryophyta</taxon>
        <taxon>Tracheophyta</taxon>
        <taxon>Spermatophyta</taxon>
        <taxon>Magnoliopsida</taxon>
        <taxon>eudicotyledons</taxon>
        <taxon>Gunneridae</taxon>
        <taxon>Pentapetalae</taxon>
        <taxon>rosids</taxon>
        <taxon>fabids</taxon>
        <taxon>Malpighiales</taxon>
        <taxon>Rhizophoraceae</taxon>
        <taxon>Rhizophora</taxon>
    </lineage>
</organism>
<feature type="signal peptide" evidence="1">
    <location>
        <begin position="1"/>
        <end position="18"/>
    </location>
</feature>
<protein>
    <submittedName>
        <fullName evidence="2">Uncharacterized protein</fullName>
    </submittedName>
</protein>